<evidence type="ECO:0000313" key="2">
    <source>
        <dbReference type="EMBL" id="EOB03309.1"/>
    </source>
</evidence>
<keyword evidence="3" id="KW-1185">Reference proteome</keyword>
<organism evidence="2 3">
    <name type="scientific">Anas platyrhynchos</name>
    <name type="common">Mallard</name>
    <name type="synonym">Anas boschas</name>
    <dbReference type="NCBI Taxonomy" id="8839"/>
    <lineage>
        <taxon>Eukaryota</taxon>
        <taxon>Metazoa</taxon>
        <taxon>Chordata</taxon>
        <taxon>Craniata</taxon>
        <taxon>Vertebrata</taxon>
        <taxon>Euteleostomi</taxon>
        <taxon>Archelosauria</taxon>
        <taxon>Archosauria</taxon>
        <taxon>Dinosauria</taxon>
        <taxon>Saurischia</taxon>
        <taxon>Theropoda</taxon>
        <taxon>Coelurosauria</taxon>
        <taxon>Aves</taxon>
        <taxon>Neognathae</taxon>
        <taxon>Galloanserae</taxon>
        <taxon>Anseriformes</taxon>
        <taxon>Anatidae</taxon>
        <taxon>Anatinae</taxon>
        <taxon>Anas</taxon>
    </lineage>
</organism>
<protein>
    <submittedName>
        <fullName evidence="2">Uncharacterized protein</fullName>
    </submittedName>
</protein>
<accession>R0LCA0</accession>
<feature type="region of interest" description="Disordered" evidence="1">
    <location>
        <begin position="95"/>
        <end position="114"/>
    </location>
</feature>
<dbReference type="Proteomes" id="UP000296049">
    <property type="component" value="Unassembled WGS sequence"/>
</dbReference>
<reference evidence="3" key="1">
    <citation type="journal article" date="2013" name="Nat. Genet.">
        <title>The duck genome and transcriptome provide insight into an avian influenza virus reservoir species.</title>
        <authorList>
            <person name="Huang Y."/>
            <person name="Li Y."/>
            <person name="Burt D.W."/>
            <person name="Chen H."/>
            <person name="Zhang Y."/>
            <person name="Qian W."/>
            <person name="Kim H."/>
            <person name="Gan S."/>
            <person name="Zhao Y."/>
            <person name="Li J."/>
            <person name="Yi K."/>
            <person name="Feng H."/>
            <person name="Zhu P."/>
            <person name="Li B."/>
            <person name="Liu Q."/>
            <person name="Fairley S."/>
            <person name="Magor K.E."/>
            <person name="Du Z."/>
            <person name="Hu X."/>
            <person name="Goodman L."/>
            <person name="Tafer H."/>
            <person name="Vignal A."/>
            <person name="Lee T."/>
            <person name="Kim K.W."/>
            <person name="Sheng Z."/>
            <person name="An Y."/>
            <person name="Searle S."/>
            <person name="Herrero J."/>
            <person name="Groenen M.A."/>
            <person name="Crooijmans R.P."/>
            <person name="Faraut T."/>
            <person name="Cai Q."/>
            <person name="Webster R.G."/>
            <person name="Aldridge J.R."/>
            <person name="Warren W.C."/>
            <person name="Bartschat S."/>
            <person name="Kehr S."/>
            <person name="Marz M."/>
            <person name="Stadler P.F."/>
            <person name="Smith J."/>
            <person name="Kraus R.H."/>
            <person name="Zhao Y."/>
            <person name="Ren L."/>
            <person name="Fei J."/>
            <person name="Morisson M."/>
            <person name="Kaiser P."/>
            <person name="Griffin D.K."/>
            <person name="Rao M."/>
            <person name="Pitel F."/>
            <person name="Wang J."/>
            <person name="Li N."/>
        </authorList>
    </citation>
    <scope>NUCLEOTIDE SEQUENCE [LARGE SCALE GENOMIC DNA]</scope>
</reference>
<dbReference type="EMBL" id="KB742873">
    <property type="protein sequence ID" value="EOB03309.1"/>
    <property type="molecule type" value="Genomic_DNA"/>
</dbReference>
<name>R0LCA0_ANAPL</name>
<evidence type="ECO:0000256" key="1">
    <source>
        <dbReference type="SAM" id="MobiDB-lite"/>
    </source>
</evidence>
<evidence type="ECO:0000313" key="3">
    <source>
        <dbReference type="Proteomes" id="UP000296049"/>
    </source>
</evidence>
<sequence length="139" mass="15174">MEGGCSQNVLAGFLALARWISRSPERVCPESRRGNPAKPGSVLREGNCGQICAFLLEVKKVLVSVLLAFLPLGRCTGGNSRAPLSVGRYQRYQSPKTSVLTAKDSPEPHPARVAQDHSLPMTSFPVGRNQNNPWHFVHI</sequence>
<dbReference type="AlphaFoldDB" id="R0LCA0"/>
<gene>
    <name evidence="2" type="ORF">Anapl_00620</name>
</gene>
<proteinExistence type="predicted"/>